<dbReference type="PROSITE" id="PS01162">
    <property type="entry name" value="QOR_ZETA_CRYSTAL"/>
    <property type="match status" value="1"/>
</dbReference>
<dbReference type="InterPro" id="IPR011032">
    <property type="entry name" value="GroES-like_sf"/>
</dbReference>
<reference evidence="3 4" key="1">
    <citation type="submission" date="2016-11" db="EMBL/GenBank/DDBJ databases">
        <authorList>
            <person name="Jaros S."/>
            <person name="Januszkiewicz K."/>
            <person name="Wedrychowicz H."/>
        </authorList>
    </citation>
    <scope>NUCLEOTIDE SEQUENCE [LARGE SCALE GENOMIC DNA]</scope>
    <source>
        <strain evidence="3 4">DSM 26910</strain>
    </source>
</reference>
<feature type="transmembrane region" description="Helical" evidence="1">
    <location>
        <begin position="227"/>
        <end position="248"/>
    </location>
</feature>
<evidence type="ECO:0000313" key="3">
    <source>
        <dbReference type="EMBL" id="SHF01065.1"/>
    </source>
</evidence>
<dbReference type="InterPro" id="IPR013154">
    <property type="entry name" value="ADH-like_N"/>
</dbReference>
<dbReference type="Gene3D" id="3.90.180.10">
    <property type="entry name" value="Medium-chain alcohol dehydrogenases, catalytic domain"/>
    <property type="match status" value="1"/>
</dbReference>
<keyword evidence="4" id="KW-1185">Reference proteome</keyword>
<dbReference type="InterPro" id="IPR052733">
    <property type="entry name" value="Chloroplast_QOR"/>
</dbReference>
<keyword evidence="1" id="KW-0472">Membrane</keyword>
<dbReference type="SUPFAM" id="SSF50129">
    <property type="entry name" value="GroES-like"/>
    <property type="match status" value="1"/>
</dbReference>
<name>A0A1M4Y5T2_9BACT</name>
<dbReference type="RefSeq" id="WP_217651571.1">
    <property type="nucleotide sequence ID" value="NZ_FQUM01000003.1"/>
</dbReference>
<evidence type="ECO:0000313" key="4">
    <source>
        <dbReference type="Proteomes" id="UP000184164"/>
    </source>
</evidence>
<dbReference type="Gene3D" id="3.40.50.720">
    <property type="entry name" value="NAD(P)-binding Rossmann-like Domain"/>
    <property type="match status" value="1"/>
</dbReference>
<keyword evidence="1" id="KW-0812">Transmembrane</keyword>
<accession>A0A1M4Y5T2</accession>
<dbReference type="InterPro" id="IPR036291">
    <property type="entry name" value="NAD(P)-bd_dom_sf"/>
</dbReference>
<feature type="domain" description="Enoyl reductase (ER)" evidence="2">
    <location>
        <begin position="10"/>
        <end position="311"/>
    </location>
</feature>
<evidence type="ECO:0000259" key="2">
    <source>
        <dbReference type="SMART" id="SM00829"/>
    </source>
</evidence>
<dbReference type="AlphaFoldDB" id="A0A1M4Y5T2"/>
<dbReference type="InterPro" id="IPR002364">
    <property type="entry name" value="Quin_OxRdtase/zeta-crystal_CS"/>
</dbReference>
<protein>
    <submittedName>
        <fullName evidence="3">NADPH:quinone reductase</fullName>
    </submittedName>
</protein>
<dbReference type="SUPFAM" id="SSF51735">
    <property type="entry name" value="NAD(P)-binding Rossmann-fold domains"/>
    <property type="match status" value="1"/>
</dbReference>
<dbReference type="PANTHER" id="PTHR44013:SF1">
    <property type="entry name" value="ZINC-TYPE ALCOHOL DEHYDROGENASE-LIKE PROTEIN C16A3.02C"/>
    <property type="match status" value="1"/>
</dbReference>
<dbReference type="Pfam" id="PF08240">
    <property type="entry name" value="ADH_N"/>
    <property type="match status" value="1"/>
</dbReference>
<dbReference type="Pfam" id="PF13602">
    <property type="entry name" value="ADH_zinc_N_2"/>
    <property type="match status" value="1"/>
</dbReference>
<dbReference type="Proteomes" id="UP000184164">
    <property type="component" value="Unassembled WGS sequence"/>
</dbReference>
<organism evidence="3 4">
    <name type="scientific">Mariniphaga anaerophila</name>
    <dbReference type="NCBI Taxonomy" id="1484053"/>
    <lineage>
        <taxon>Bacteria</taxon>
        <taxon>Pseudomonadati</taxon>
        <taxon>Bacteroidota</taxon>
        <taxon>Bacteroidia</taxon>
        <taxon>Marinilabiliales</taxon>
        <taxon>Prolixibacteraceae</taxon>
        <taxon>Mariniphaga</taxon>
    </lineage>
</organism>
<sequence length="314" mass="33879">MPMRAVLYSKTNRQKKLVCQEIEEPVPAAGEVLIRVEAVALNAADYRMMRMGIAPKKKIFGADIAGRIESTGNNVQIFKPGDEVIADLSGCGFGGMAEYVAVPEKYIIRKPAGISFENAAALPMASVTALQALRNKGAIKNGQNVLIIGSGGGVGTFAVQLAKYFGAKVTAVCGPENVELARSLGADKVIDYTKENFLEGQEPYDLILAANGNYSLSACKRMLNKNGIYVLSGGALIQIFKTMAFGWFMSLGSKKIRFLAAKPEVKDLEFILSLVANQKITPVVDRVYLLEESADAFKYMGEGHAKGKVVLKVR</sequence>
<dbReference type="InterPro" id="IPR020843">
    <property type="entry name" value="ER"/>
</dbReference>
<evidence type="ECO:0000256" key="1">
    <source>
        <dbReference type="SAM" id="Phobius"/>
    </source>
</evidence>
<dbReference type="STRING" id="1484053.SAMN05444274_103240"/>
<dbReference type="EMBL" id="FQUM01000003">
    <property type="protein sequence ID" value="SHF01065.1"/>
    <property type="molecule type" value="Genomic_DNA"/>
</dbReference>
<gene>
    <name evidence="3" type="ORF">SAMN05444274_103240</name>
</gene>
<proteinExistence type="predicted"/>
<dbReference type="GO" id="GO:0016491">
    <property type="term" value="F:oxidoreductase activity"/>
    <property type="evidence" value="ECO:0007669"/>
    <property type="project" value="InterPro"/>
</dbReference>
<dbReference type="CDD" id="cd08267">
    <property type="entry name" value="MDR1"/>
    <property type="match status" value="1"/>
</dbReference>
<dbReference type="GO" id="GO:0008270">
    <property type="term" value="F:zinc ion binding"/>
    <property type="evidence" value="ECO:0007669"/>
    <property type="project" value="InterPro"/>
</dbReference>
<dbReference type="SMART" id="SM00829">
    <property type="entry name" value="PKS_ER"/>
    <property type="match status" value="1"/>
</dbReference>
<dbReference type="PANTHER" id="PTHR44013">
    <property type="entry name" value="ZINC-TYPE ALCOHOL DEHYDROGENASE-LIKE PROTEIN C16A3.02C"/>
    <property type="match status" value="1"/>
</dbReference>
<keyword evidence="1" id="KW-1133">Transmembrane helix</keyword>